<keyword evidence="2" id="KW-0677">Repeat</keyword>
<dbReference type="AlphaFoldDB" id="A0A919M9V2"/>
<reference evidence="4" key="1">
    <citation type="submission" date="2021-01" db="EMBL/GenBank/DDBJ databases">
        <title>Whole genome shotgun sequence of Actinoplanes cyaneus NBRC 14990.</title>
        <authorList>
            <person name="Komaki H."/>
            <person name="Tamura T."/>
        </authorList>
    </citation>
    <scope>NUCLEOTIDE SEQUENCE</scope>
    <source>
        <strain evidence="4">NBRC 14990</strain>
    </source>
</reference>
<dbReference type="InterPro" id="IPR015943">
    <property type="entry name" value="WD40/YVTN_repeat-like_dom_sf"/>
</dbReference>
<dbReference type="Proteomes" id="UP000619479">
    <property type="component" value="Unassembled WGS sequence"/>
</dbReference>
<organism evidence="4 5">
    <name type="scientific">Actinoplanes cyaneus</name>
    <dbReference type="NCBI Taxonomy" id="52696"/>
    <lineage>
        <taxon>Bacteria</taxon>
        <taxon>Bacillati</taxon>
        <taxon>Actinomycetota</taxon>
        <taxon>Actinomycetes</taxon>
        <taxon>Micromonosporales</taxon>
        <taxon>Micromonosporaceae</taxon>
        <taxon>Actinoplanes</taxon>
    </lineage>
</organism>
<evidence type="ECO:0000313" key="4">
    <source>
        <dbReference type="EMBL" id="GID67924.1"/>
    </source>
</evidence>
<dbReference type="PROSITE" id="PS50082">
    <property type="entry name" value="WD_REPEATS_2"/>
    <property type="match status" value="3"/>
</dbReference>
<proteinExistence type="predicted"/>
<dbReference type="SUPFAM" id="SSF50998">
    <property type="entry name" value="Quinoprotein alcohol dehydrogenase-like"/>
    <property type="match status" value="1"/>
</dbReference>
<evidence type="ECO:0000256" key="2">
    <source>
        <dbReference type="ARBA" id="ARBA00022737"/>
    </source>
</evidence>
<gene>
    <name evidence="4" type="ORF">Acy02nite_58050</name>
</gene>
<accession>A0A919M9V2</accession>
<comment type="caution">
    <text evidence="4">The sequence shown here is derived from an EMBL/GenBank/DDBJ whole genome shotgun (WGS) entry which is preliminary data.</text>
</comment>
<dbReference type="Pfam" id="PF00400">
    <property type="entry name" value="WD40"/>
    <property type="match status" value="5"/>
</dbReference>
<dbReference type="RefSeq" id="WP_203746161.1">
    <property type="nucleotide sequence ID" value="NZ_BAAAUC010000008.1"/>
</dbReference>
<dbReference type="SMART" id="SM00320">
    <property type="entry name" value="WD40"/>
    <property type="match status" value="6"/>
</dbReference>
<feature type="repeat" description="WD" evidence="3">
    <location>
        <begin position="95"/>
        <end position="136"/>
    </location>
</feature>
<dbReference type="InterPro" id="IPR011047">
    <property type="entry name" value="Quinoprotein_ADH-like_sf"/>
</dbReference>
<dbReference type="PANTHER" id="PTHR22847:SF637">
    <property type="entry name" value="WD REPEAT DOMAIN 5B"/>
    <property type="match status" value="1"/>
</dbReference>
<protein>
    <submittedName>
        <fullName evidence="4">Uncharacterized protein</fullName>
    </submittedName>
</protein>
<name>A0A919M9V2_9ACTN</name>
<feature type="repeat" description="WD" evidence="3">
    <location>
        <begin position="223"/>
        <end position="264"/>
    </location>
</feature>
<dbReference type="CDD" id="cd00200">
    <property type="entry name" value="WD40"/>
    <property type="match status" value="1"/>
</dbReference>
<dbReference type="PANTHER" id="PTHR22847">
    <property type="entry name" value="WD40 REPEAT PROTEIN"/>
    <property type="match status" value="1"/>
</dbReference>
<dbReference type="EMBL" id="BOMH01000041">
    <property type="protein sequence ID" value="GID67924.1"/>
    <property type="molecule type" value="Genomic_DNA"/>
</dbReference>
<keyword evidence="5" id="KW-1185">Reference proteome</keyword>
<evidence type="ECO:0000313" key="5">
    <source>
        <dbReference type="Proteomes" id="UP000619479"/>
    </source>
</evidence>
<dbReference type="InterPro" id="IPR001680">
    <property type="entry name" value="WD40_rpt"/>
</dbReference>
<evidence type="ECO:0000256" key="3">
    <source>
        <dbReference type="PROSITE-ProRule" id="PRU00221"/>
    </source>
</evidence>
<sequence length="455" mass="48748">MTSDPMPRSGWPFLITPGVSAPTRTAVVPAPVARAPELLIDWTRQVAPIDGGNRVAHQVRLPGRRTGWAAHHNIVPVSDGVVRVLDREHRRTIRLSGHTGRITTCAFSADEQWLVTAGWDRSLRIWSVADGKLLATRGGHEAWVSGVAVNPANNTILSTSWDGGVRAFPISPDDRPAATWTMSAPLVTGCAVTPDGSHLVSAGADHLIRVVDLGRPGSAARLLDGHHDEITTCVISPDGQLVVSGSRDRTLMVRVLSTGEQLARLRGHRDWVSSAAFTADGRRLVSAGWDGQVLRWDLDRKALDKVLVAHSAILTGSAVVPRDDAVCTTDVDGTLRWWDGNDGRPQGVYEIGKGTPGGCVASPSGRYVAILSLDDGPDDTHPARDRAGRPITMTEGVLYVDRPEPKPLTDLDLAHLHAVSLSGFGRYSATEGYGGDVAVSEELEIPGWTRPAPRP</sequence>
<keyword evidence="1 3" id="KW-0853">WD repeat</keyword>
<evidence type="ECO:0000256" key="1">
    <source>
        <dbReference type="ARBA" id="ARBA00022574"/>
    </source>
</evidence>
<dbReference type="PROSITE" id="PS50294">
    <property type="entry name" value="WD_REPEATS_REGION"/>
    <property type="match status" value="3"/>
</dbReference>
<dbReference type="Gene3D" id="2.130.10.10">
    <property type="entry name" value="YVTN repeat-like/Quinoprotein amine dehydrogenase"/>
    <property type="match status" value="2"/>
</dbReference>
<feature type="repeat" description="WD" evidence="3">
    <location>
        <begin position="265"/>
        <end position="306"/>
    </location>
</feature>